<dbReference type="InterPro" id="IPR017853">
    <property type="entry name" value="GH"/>
</dbReference>
<name>A0ABZ3FTL8_9ACTN</name>
<dbReference type="Pfam" id="PF11790">
    <property type="entry name" value="Glyco_hydro_cc"/>
    <property type="match status" value="1"/>
</dbReference>
<evidence type="ECO:0000313" key="2">
    <source>
        <dbReference type="EMBL" id="XAN09413.1"/>
    </source>
</evidence>
<gene>
    <name evidence="2" type="ORF">AADG42_07560</name>
</gene>
<dbReference type="SUPFAM" id="SSF51445">
    <property type="entry name" value="(Trans)glycosidases"/>
    <property type="match status" value="1"/>
</dbReference>
<dbReference type="Proteomes" id="UP001442841">
    <property type="component" value="Chromosome"/>
</dbReference>
<dbReference type="GO" id="GO:0016787">
    <property type="term" value="F:hydrolase activity"/>
    <property type="evidence" value="ECO:0007669"/>
    <property type="project" value="UniProtKB-KW"/>
</dbReference>
<keyword evidence="2" id="KW-0378">Hydrolase</keyword>
<keyword evidence="3" id="KW-1185">Reference proteome</keyword>
<dbReference type="EMBL" id="CP154795">
    <property type="protein sequence ID" value="XAN09413.1"/>
    <property type="molecule type" value="Genomic_DNA"/>
</dbReference>
<feature type="domain" description="Asl1-like glycosyl hydrolase catalytic" evidence="1">
    <location>
        <begin position="2"/>
        <end position="49"/>
    </location>
</feature>
<evidence type="ECO:0000313" key="3">
    <source>
        <dbReference type="Proteomes" id="UP001442841"/>
    </source>
</evidence>
<accession>A0ABZ3FTL8</accession>
<proteinExistence type="predicted"/>
<dbReference type="RefSeq" id="WP_425310857.1">
    <property type="nucleotide sequence ID" value="NZ_CP154795.1"/>
</dbReference>
<evidence type="ECO:0000259" key="1">
    <source>
        <dbReference type="Pfam" id="PF11790"/>
    </source>
</evidence>
<organism evidence="2 3">
    <name type="scientific">Ammonicoccus fulvus</name>
    <dbReference type="NCBI Taxonomy" id="3138240"/>
    <lineage>
        <taxon>Bacteria</taxon>
        <taxon>Bacillati</taxon>
        <taxon>Actinomycetota</taxon>
        <taxon>Actinomycetes</taxon>
        <taxon>Propionibacteriales</taxon>
        <taxon>Propionibacteriaceae</taxon>
        <taxon>Ammonicoccus</taxon>
    </lineage>
</organism>
<dbReference type="InterPro" id="IPR024655">
    <property type="entry name" value="Asl1_glyco_hydro_catalytic"/>
</dbReference>
<protein>
    <submittedName>
        <fullName evidence="2">Glycosyl hydrolase</fullName>
    </submittedName>
</protein>
<reference evidence="2 3" key="1">
    <citation type="submission" date="2024-04" db="EMBL/GenBank/DDBJ databases">
        <title>Isolation of an actinomycete strain from pig manure.</title>
        <authorList>
            <person name="Gong T."/>
            <person name="Yu Z."/>
            <person name="An M."/>
            <person name="Wei C."/>
            <person name="Yang W."/>
            <person name="Liu L."/>
        </authorList>
    </citation>
    <scope>NUCLEOTIDE SEQUENCE [LARGE SCALE GENOMIC DNA]</scope>
    <source>
        <strain evidence="2 3">ZF39</strain>
    </source>
</reference>
<sequence length="80" mass="8905">MPIWVTEWALIDWFAGPDYPDSARQGEYAEASAAMMEELSIVERYAWFSLPYWDHIPSLGLYHPGPVATPAGEAYARAGG</sequence>